<protein>
    <submittedName>
        <fullName evidence="2">Unannotated protein</fullName>
    </submittedName>
</protein>
<dbReference type="AlphaFoldDB" id="A0A6J7NG23"/>
<dbReference type="EMBL" id="CAFAAJ010000247">
    <property type="protein sequence ID" value="CAB4825864.1"/>
    <property type="molecule type" value="Genomic_DNA"/>
</dbReference>
<accession>A0A6J7NG23</accession>
<dbReference type="EMBL" id="CAFBON010000120">
    <property type="protein sequence ID" value="CAB4992360.1"/>
    <property type="molecule type" value="Genomic_DNA"/>
</dbReference>
<name>A0A6J7NG23_9ZZZZ</name>
<gene>
    <name evidence="1" type="ORF">UFOPK3001_02461</name>
    <name evidence="2" type="ORF">UFOPK3954_01246</name>
</gene>
<organism evidence="2">
    <name type="scientific">freshwater metagenome</name>
    <dbReference type="NCBI Taxonomy" id="449393"/>
    <lineage>
        <taxon>unclassified sequences</taxon>
        <taxon>metagenomes</taxon>
        <taxon>ecological metagenomes</taxon>
    </lineage>
</organism>
<sequence>MAGALAIGGGVWALVAGLSSSGNREGASCTGTCGRRSTATYGSTIIVYNNGPYALRVTDVQNGVPAQIIPSCATDTYWPKDPTVTWTKPKFGYWPTGDELTNKFTLHPKADEAACRVGFTGKVKSRTTDVDLLIETCVPDFRDLDPEPGRLLGGFGCLGDRGWAKFPQDFELRSDHIKARSSALGVHAIWSDTQTIADNYGGKTETWDLGVEDTLTVDVVAAPHARLDPNNPYVYTLQNFRWTAAMCESSVGRGYLCP</sequence>
<evidence type="ECO:0000313" key="1">
    <source>
        <dbReference type="EMBL" id="CAB4825864.1"/>
    </source>
</evidence>
<reference evidence="2" key="1">
    <citation type="submission" date="2020-05" db="EMBL/GenBank/DDBJ databases">
        <authorList>
            <person name="Chiriac C."/>
            <person name="Salcher M."/>
            <person name="Ghai R."/>
            <person name="Kavagutti S V."/>
        </authorList>
    </citation>
    <scope>NUCLEOTIDE SEQUENCE</scope>
</reference>
<proteinExistence type="predicted"/>
<evidence type="ECO:0000313" key="2">
    <source>
        <dbReference type="EMBL" id="CAB4992360.1"/>
    </source>
</evidence>